<dbReference type="PROSITE" id="PS50106">
    <property type="entry name" value="PDZ"/>
    <property type="match status" value="1"/>
</dbReference>
<dbReference type="GO" id="GO:0007165">
    <property type="term" value="P:signal transduction"/>
    <property type="evidence" value="ECO:0007669"/>
    <property type="project" value="InterPro"/>
</dbReference>
<dbReference type="Gene3D" id="1.10.287.160">
    <property type="entry name" value="HR1 repeat"/>
    <property type="match status" value="1"/>
</dbReference>
<evidence type="ECO:0000313" key="7">
    <source>
        <dbReference type="EMBL" id="KAJ3599752.1"/>
    </source>
</evidence>
<dbReference type="Gene3D" id="1.25.40.280">
    <property type="entry name" value="alix/aip1 like domains"/>
    <property type="match status" value="1"/>
</dbReference>
<dbReference type="PROSITE" id="PS51180">
    <property type="entry name" value="BRO1"/>
    <property type="match status" value="1"/>
</dbReference>
<dbReference type="Gene3D" id="2.30.42.10">
    <property type="match status" value="1"/>
</dbReference>
<dbReference type="InterPro" id="IPR038499">
    <property type="entry name" value="BRO1_sf"/>
</dbReference>
<dbReference type="Pfam" id="PF02185">
    <property type="entry name" value="HR1"/>
    <property type="match status" value="1"/>
</dbReference>
<evidence type="ECO:0000259" key="6">
    <source>
        <dbReference type="PROSITE" id="PS51860"/>
    </source>
</evidence>
<reference evidence="7" key="1">
    <citation type="submission" date="2022-07" db="EMBL/GenBank/DDBJ databases">
        <title>Chromosome-level genome of Muraenolepis orangiensis.</title>
        <authorList>
            <person name="Kim J."/>
        </authorList>
    </citation>
    <scope>NUCLEOTIDE SEQUENCE</scope>
    <source>
        <strain evidence="7">KU_S4_2022</strain>
        <tissue evidence="7">Muscle</tissue>
    </source>
</reference>
<comment type="similarity">
    <text evidence="1">Belongs to the RHPN family.</text>
</comment>
<dbReference type="SMART" id="SM00742">
    <property type="entry name" value="Hr1"/>
    <property type="match status" value="1"/>
</dbReference>
<accession>A0A9Q0E2T9</accession>
<dbReference type="AlphaFoldDB" id="A0A9Q0E2T9"/>
<organism evidence="7 8">
    <name type="scientific">Muraenolepis orangiensis</name>
    <name type="common">Patagonian moray cod</name>
    <dbReference type="NCBI Taxonomy" id="630683"/>
    <lineage>
        <taxon>Eukaryota</taxon>
        <taxon>Metazoa</taxon>
        <taxon>Chordata</taxon>
        <taxon>Craniata</taxon>
        <taxon>Vertebrata</taxon>
        <taxon>Euteleostomi</taxon>
        <taxon>Actinopterygii</taxon>
        <taxon>Neopterygii</taxon>
        <taxon>Teleostei</taxon>
        <taxon>Neoteleostei</taxon>
        <taxon>Acanthomorphata</taxon>
        <taxon>Zeiogadaria</taxon>
        <taxon>Gadariae</taxon>
        <taxon>Gadiformes</taxon>
        <taxon>Muraenolepidoidei</taxon>
        <taxon>Muraenolepididae</taxon>
        <taxon>Muraenolepis</taxon>
    </lineage>
</organism>
<evidence type="ECO:0008006" key="9">
    <source>
        <dbReference type="Google" id="ProtNLM"/>
    </source>
</evidence>
<feature type="domain" description="REM-1" evidence="6">
    <location>
        <begin position="3"/>
        <end position="77"/>
    </location>
</feature>
<sequence>GCDPLSQTQRSRLQHRRARINQQINKEMRMRAGAENLFRATSNNKVRETVALELSFVNSNLQLLKEELEDEAVHVPMIPLGLKETKDVDFTVPLQDFILEHYGEEVSLYDGEIKELTELRQAMRTPSRTQEGLELLMEYYNQLFYLDQRFFRALAFEKGSVLFNLGSLHTQMGARQDRAFNYLKDNFSNAPSLDMSGPSLGMLVRLMVAQVQECVFERVTLATRDATFTSLLRLAQEAAQVSEVYSLAQQTMSQPPVENYVPFPWLSTVQVKAEHFSALSHYYTATALCDHARKAHLRRAVMRHEEAMRVHGLCKVLRKMDILQDVLALTHRRSLDKYSGLDREDDFHETSEAPDIQPQTQQKPDVTPPDFTAVQVTDIFQRLGPLSVFNARARLGPERRVCLQRGEGGLGLTLRGDSPVLVAGVLPGGCAAQLSQGDKENTRQRLLIGGNKGQSSASLLNWHRKKKREGGGASRRLGSTFSLSLGSLRDTESMY</sequence>
<dbReference type="GO" id="GO:0051497">
    <property type="term" value="P:negative regulation of stress fiber assembly"/>
    <property type="evidence" value="ECO:0007669"/>
    <property type="project" value="TreeGrafter"/>
</dbReference>
<feature type="domain" description="PDZ" evidence="4">
    <location>
        <begin position="400"/>
        <end position="439"/>
    </location>
</feature>
<evidence type="ECO:0000259" key="5">
    <source>
        <dbReference type="PROSITE" id="PS51180"/>
    </source>
</evidence>
<dbReference type="InterPro" id="IPR004328">
    <property type="entry name" value="BRO1_dom"/>
</dbReference>
<dbReference type="CDD" id="cd11633">
    <property type="entry name" value="HR1_Rhophilin-1"/>
    <property type="match status" value="1"/>
</dbReference>
<evidence type="ECO:0000259" key="4">
    <source>
        <dbReference type="PROSITE" id="PS50106"/>
    </source>
</evidence>
<feature type="non-terminal residue" evidence="7">
    <location>
        <position position="495"/>
    </location>
</feature>
<comment type="caution">
    <text evidence="7">The sequence shown here is derived from an EMBL/GenBank/DDBJ whole genome shotgun (WGS) entry which is preliminary data.</text>
</comment>
<dbReference type="SUPFAM" id="SSF46585">
    <property type="entry name" value="HR1 repeat"/>
    <property type="match status" value="1"/>
</dbReference>
<feature type="region of interest" description="Disordered" evidence="3">
    <location>
        <begin position="345"/>
        <end position="369"/>
    </location>
</feature>
<evidence type="ECO:0000256" key="3">
    <source>
        <dbReference type="SAM" id="MobiDB-lite"/>
    </source>
</evidence>
<evidence type="ECO:0000313" key="8">
    <source>
        <dbReference type="Proteomes" id="UP001148018"/>
    </source>
</evidence>
<dbReference type="InterPro" id="IPR011072">
    <property type="entry name" value="HR1_rho-bd"/>
</dbReference>
<evidence type="ECO:0000256" key="2">
    <source>
        <dbReference type="PROSITE-ProRule" id="PRU01207"/>
    </source>
</evidence>
<dbReference type="PROSITE" id="PS51860">
    <property type="entry name" value="REM_1"/>
    <property type="match status" value="1"/>
</dbReference>
<dbReference type="InterPro" id="IPR047138">
    <property type="entry name" value="RHPN1_2"/>
</dbReference>
<keyword evidence="2" id="KW-0175">Coiled coil</keyword>
<dbReference type="Pfam" id="PF03097">
    <property type="entry name" value="BRO1"/>
    <property type="match status" value="2"/>
</dbReference>
<dbReference type="PANTHER" id="PTHR23031">
    <property type="entry name" value="RHOPHILIN"/>
    <property type="match status" value="1"/>
</dbReference>
<dbReference type="SMART" id="SM01041">
    <property type="entry name" value="BRO1"/>
    <property type="match status" value="1"/>
</dbReference>
<dbReference type="OrthoDB" id="64867at2759"/>
<protein>
    <recommendedName>
        <fullName evidence="9">Rhophilin, Rho GTPase binding protein 1</fullName>
    </recommendedName>
</protein>
<dbReference type="InterPro" id="IPR036034">
    <property type="entry name" value="PDZ_sf"/>
</dbReference>
<proteinExistence type="inferred from homology"/>
<dbReference type="Proteomes" id="UP001148018">
    <property type="component" value="Unassembled WGS sequence"/>
</dbReference>
<feature type="domain" description="BRO1" evidence="5">
    <location>
        <begin position="76"/>
        <end position="386"/>
    </location>
</feature>
<dbReference type="PANTHER" id="PTHR23031:SF6">
    <property type="entry name" value="RHOPHILIN-1"/>
    <property type="match status" value="1"/>
</dbReference>
<dbReference type="EMBL" id="JANIIK010000048">
    <property type="protein sequence ID" value="KAJ3599752.1"/>
    <property type="molecule type" value="Genomic_DNA"/>
</dbReference>
<evidence type="ECO:0000256" key="1">
    <source>
        <dbReference type="ARBA" id="ARBA00010369"/>
    </source>
</evidence>
<name>A0A9Q0E2T9_9TELE</name>
<gene>
    <name evidence="7" type="ORF">NHX12_033708</name>
</gene>
<keyword evidence="8" id="KW-1185">Reference proteome</keyword>
<dbReference type="InterPro" id="IPR001478">
    <property type="entry name" value="PDZ"/>
</dbReference>
<dbReference type="SUPFAM" id="SSF50156">
    <property type="entry name" value="PDZ domain-like"/>
    <property type="match status" value="1"/>
</dbReference>
<dbReference type="InterPro" id="IPR036274">
    <property type="entry name" value="HR1_rpt_sf"/>
</dbReference>